<feature type="compositionally biased region" description="Low complexity" evidence="10">
    <location>
        <begin position="385"/>
        <end position="403"/>
    </location>
</feature>
<feature type="compositionally biased region" description="Basic and acidic residues" evidence="10">
    <location>
        <begin position="673"/>
        <end position="682"/>
    </location>
</feature>
<feature type="compositionally biased region" description="Acidic residues" evidence="10">
    <location>
        <begin position="357"/>
        <end position="369"/>
    </location>
</feature>
<dbReference type="PROSITE" id="PS50297">
    <property type="entry name" value="ANK_REP_REGION"/>
    <property type="match status" value="4"/>
</dbReference>
<reference evidence="13" key="1">
    <citation type="submission" date="2025-08" db="UniProtKB">
        <authorList>
            <consortium name="RefSeq"/>
        </authorList>
    </citation>
    <scope>IDENTIFICATION</scope>
    <source>
        <tissue evidence="13">Liver</tissue>
    </source>
</reference>
<feature type="compositionally biased region" description="Basic and acidic residues" evidence="10">
    <location>
        <begin position="868"/>
        <end position="884"/>
    </location>
</feature>
<dbReference type="SMART" id="SM00248">
    <property type="entry name" value="ANK"/>
    <property type="match status" value="6"/>
</dbReference>
<dbReference type="PANTHER" id="PTHR24179">
    <property type="entry name" value="PROTEIN PHOSPHATASE 1 REGULATORY SUBUNIT 12"/>
    <property type="match status" value="1"/>
</dbReference>
<dbReference type="Gene3D" id="6.10.250.1820">
    <property type="match status" value="1"/>
</dbReference>
<feature type="compositionally biased region" description="Polar residues" evidence="10">
    <location>
        <begin position="404"/>
        <end position="421"/>
    </location>
</feature>
<feature type="compositionally biased region" description="Low complexity" evidence="10">
    <location>
        <begin position="469"/>
        <end position="480"/>
    </location>
</feature>
<name>A0A1U7Q8W0_MESAU</name>
<dbReference type="InterPro" id="IPR017401">
    <property type="entry name" value="MYPT1/MYPT2/Mbs85"/>
</dbReference>
<protein>
    <recommendedName>
        <fullName evidence="7">Protein phosphatase 1 regulatory subunit</fullName>
    </recommendedName>
</protein>
<feature type="coiled-coil region" evidence="9">
    <location>
        <begin position="930"/>
        <end position="1018"/>
    </location>
</feature>
<feature type="repeat" description="ANK" evidence="8">
    <location>
        <begin position="105"/>
        <end position="137"/>
    </location>
</feature>
<dbReference type="GO" id="GO:0004857">
    <property type="term" value="F:enzyme inhibitor activity"/>
    <property type="evidence" value="ECO:0007669"/>
    <property type="project" value="TreeGrafter"/>
</dbReference>
<dbReference type="InterPro" id="IPR002110">
    <property type="entry name" value="Ankyrin_rpt"/>
</dbReference>
<evidence type="ECO:0000256" key="8">
    <source>
        <dbReference type="PROSITE-ProRule" id="PRU00023"/>
    </source>
</evidence>
<evidence type="ECO:0000256" key="1">
    <source>
        <dbReference type="ARBA" id="ARBA00004529"/>
    </source>
</evidence>
<feature type="compositionally biased region" description="Low complexity" evidence="10">
    <location>
        <begin position="643"/>
        <end position="660"/>
    </location>
</feature>
<feature type="compositionally biased region" description="Low complexity" evidence="10">
    <location>
        <begin position="564"/>
        <end position="610"/>
    </location>
</feature>
<accession>A0A1U7Q8W0</accession>
<dbReference type="GO" id="GO:0031672">
    <property type="term" value="C:A band"/>
    <property type="evidence" value="ECO:0007669"/>
    <property type="project" value="TreeGrafter"/>
</dbReference>
<comment type="function">
    <text evidence="5">Key regulator of protein phosphatase 1C (PPP1C). Mediates binding to myosin. As part of the PPP1C complex, involved in dephosphorylation of PLK1. Capable of inhibiting HIF1AN-dependent suppression of HIF1A activity.</text>
</comment>
<dbReference type="eggNOG" id="KOG0505">
    <property type="taxonomic scope" value="Eukaryota"/>
</dbReference>
<feature type="compositionally biased region" description="Basic and acidic residues" evidence="10">
    <location>
        <begin position="614"/>
        <end position="625"/>
    </location>
</feature>
<feature type="compositionally biased region" description="Basic and acidic residues" evidence="10">
    <location>
        <begin position="718"/>
        <end position="767"/>
    </location>
</feature>
<keyword evidence="9" id="KW-0175">Coiled coil</keyword>
<feature type="compositionally biased region" description="Basic residues" evidence="10">
    <location>
        <begin position="842"/>
        <end position="853"/>
    </location>
</feature>
<dbReference type="Pfam" id="PF12796">
    <property type="entry name" value="Ank_2"/>
    <property type="match status" value="2"/>
</dbReference>
<feature type="compositionally biased region" description="Basic and acidic residues" evidence="10">
    <location>
        <begin position="422"/>
        <end position="432"/>
    </location>
</feature>
<dbReference type="GeneID" id="101822552"/>
<evidence type="ECO:0000256" key="7">
    <source>
        <dbReference type="PIRNR" id="PIRNR038141"/>
    </source>
</evidence>
<feature type="region of interest" description="Disordered" evidence="10">
    <location>
        <begin position="643"/>
        <end position="928"/>
    </location>
</feature>
<feature type="repeat" description="ANK" evidence="8">
    <location>
        <begin position="231"/>
        <end position="263"/>
    </location>
</feature>
<comment type="subcellular location">
    <subcellularLocation>
        <location evidence="1">Cytoplasm</location>
        <location evidence="1">Cytoskeleton</location>
        <location evidence="1">Stress fiber</location>
    </subcellularLocation>
</comment>
<feature type="compositionally biased region" description="Polar residues" evidence="10">
    <location>
        <begin position="540"/>
        <end position="551"/>
    </location>
</feature>
<evidence type="ECO:0000256" key="2">
    <source>
        <dbReference type="ARBA" id="ARBA00022490"/>
    </source>
</evidence>
<feature type="compositionally biased region" description="Basic and acidic residues" evidence="10">
    <location>
        <begin position="291"/>
        <end position="300"/>
    </location>
</feature>
<dbReference type="OrthoDB" id="539213at2759"/>
<proteinExistence type="predicted"/>
<keyword evidence="2 7" id="KW-0963">Cytoplasm</keyword>
<evidence type="ECO:0000256" key="10">
    <source>
        <dbReference type="SAM" id="MobiDB-lite"/>
    </source>
</evidence>
<dbReference type="GO" id="GO:0001725">
    <property type="term" value="C:stress fiber"/>
    <property type="evidence" value="ECO:0007669"/>
    <property type="project" value="UniProtKB-SubCell"/>
</dbReference>
<feature type="compositionally biased region" description="Basic and acidic residues" evidence="10">
    <location>
        <begin position="915"/>
        <end position="928"/>
    </location>
</feature>
<dbReference type="GO" id="GO:0007165">
    <property type="term" value="P:signal transduction"/>
    <property type="evidence" value="ECO:0007669"/>
    <property type="project" value="InterPro"/>
</dbReference>
<evidence type="ECO:0000259" key="11">
    <source>
        <dbReference type="Pfam" id="PF15898"/>
    </source>
</evidence>
<dbReference type="FunFam" id="1.25.40.20:FF:000004">
    <property type="entry name" value="Phosphatase 1 regulatory subunit 12A"/>
    <property type="match status" value="1"/>
</dbReference>
<dbReference type="PANTHER" id="PTHR24179:SF20">
    <property type="entry name" value="PROTEIN PHOSPHATASE 1 REGULATORY SUBUNIT 12A"/>
    <property type="match status" value="1"/>
</dbReference>
<dbReference type="KEGG" id="maua:101822552"/>
<keyword evidence="12" id="KW-1185">Reference proteome</keyword>
<comment type="subunit">
    <text evidence="7">PP1 comprises a catalytic subunit, and one or several targeting or regulatory subunits.</text>
</comment>
<dbReference type="CTD" id="4659"/>
<feature type="domain" description="cGMP-dependent protein kinase interacting" evidence="11">
    <location>
        <begin position="932"/>
        <end position="1031"/>
    </location>
</feature>
<dbReference type="Gene3D" id="1.25.40.20">
    <property type="entry name" value="Ankyrin repeat-containing domain"/>
    <property type="match status" value="2"/>
</dbReference>
<feature type="compositionally biased region" description="Low complexity" evidence="10">
    <location>
        <begin position="885"/>
        <end position="914"/>
    </location>
</feature>
<dbReference type="InterPro" id="IPR031775">
    <property type="entry name" value="PRKG1_interact"/>
</dbReference>
<feature type="compositionally biased region" description="Basic and acidic residues" evidence="10">
    <location>
        <begin position="318"/>
        <end position="340"/>
    </location>
</feature>
<dbReference type="PRINTS" id="PR01415">
    <property type="entry name" value="ANKYRIN"/>
</dbReference>
<feature type="compositionally biased region" description="Polar residues" evidence="10">
    <location>
        <begin position="801"/>
        <end position="811"/>
    </location>
</feature>
<feature type="repeat" description="ANK" evidence="8">
    <location>
        <begin position="198"/>
        <end position="230"/>
    </location>
</feature>
<evidence type="ECO:0000256" key="4">
    <source>
        <dbReference type="ARBA" id="ARBA00023043"/>
    </source>
</evidence>
<dbReference type="InterPro" id="IPR051226">
    <property type="entry name" value="PP1_Regulatory_Subunit"/>
</dbReference>
<dbReference type="SUPFAM" id="SSF48403">
    <property type="entry name" value="Ankyrin repeat"/>
    <property type="match status" value="1"/>
</dbReference>
<comment type="subunit">
    <text evidence="6">PP1 comprises a catalytic subunit, PPP1CA, PPP1CB or PPP1CC, and one or several targeting or regulatory subunits. PPP1R12A mediates binding to myosin. Interacts with ARHA and CIT. Binds PPP1R12B, ROCK1 and IL16. Interacts directly with PRKG1. Non-covalent dimer of 2 dimers; PRKG1-PRKG1 and PPP1R12A-PPP1R12A. Interacts with SMTNL1. Interacts with PPP1CB; the interaction is direct. Interacts (when phosphorylated at Ser-445, Ser-472 and Ser-910) with 14-3-3. Interacts with ROCK1 and ROCK2. Interacts with isoform 1 and isoform 2 of ZIPK/DAPK3. Interacts with RAF1. Interacts with HIF1AN. Interacts with NCKAP1L.</text>
</comment>
<evidence type="ECO:0000313" key="12">
    <source>
        <dbReference type="Proteomes" id="UP000886700"/>
    </source>
</evidence>
<feature type="compositionally biased region" description="Low complexity" evidence="10">
    <location>
        <begin position="768"/>
        <end position="800"/>
    </location>
</feature>
<evidence type="ECO:0000256" key="3">
    <source>
        <dbReference type="ARBA" id="ARBA00022737"/>
    </source>
</evidence>
<dbReference type="Pfam" id="PF15898">
    <property type="entry name" value="PRKG1_interact"/>
    <property type="match status" value="1"/>
</dbReference>
<evidence type="ECO:0000256" key="5">
    <source>
        <dbReference type="ARBA" id="ARBA00053337"/>
    </source>
</evidence>
<keyword evidence="4 8" id="KW-0040">ANK repeat</keyword>
<evidence type="ECO:0000256" key="9">
    <source>
        <dbReference type="SAM" id="Coils"/>
    </source>
</evidence>
<dbReference type="Proteomes" id="UP000886700">
    <property type="component" value="Unplaced"/>
</dbReference>
<feature type="compositionally biased region" description="Basic residues" evidence="10">
    <location>
        <begin position="683"/>
        <end position="693"/>
    </location>
</feature>
<feature type="compositionally biased region" description="Basic and acidic residues" evidence="10">
    <location>
        <begin position="481"/>
        <end position="491"/>
    </location>
</feature>
<sequence>MKMADAKQKRNEQLKRWIGSETDLEPPVVKRQKTKVKFDDGAVFLAACSSGDTDEVLKLLHRGADVNYANVDGLTALHQACIDDNVDMVKFLVENGANINQPDNEGWIPLHAAASCGYLDIAEFLIGQGAHVGAVNSEGDTPLDIAEEEAMEELLQNEVNRQGVDIEAARKEEERIMLRDARQWLNSGHISDVRHAKSGGTALHVAAAKGYTEVLKLLIQAGYDVNIKDYDGWTPLHAAAHWGKEEACRILVDNLCDMEMVNKVGQTAFDVADEDILGYLEELQKKQNLLHSEKRDKKSPLIESTANMENNQPQKTFKNKETLIIEPEKNASRIESLEQEKADEEDEGKKDESSCSSEEDEEDDSESEGEADKTKPMASVTNAHTSSTQAAPAAVTTPTLSSSQGTPTSPVKKFPTSTTKISPKEEERKDESPASWRLGLRKTGSYGALAEITASKEAQKEKDTAGVIRSASSPRLSSSLDNKEKEKDSKGTRLAYVAPTIPRRLASTSDIEEKENRDSSSLRTSSSYTRRKWEDDLKKNSSINEGSTYHRSCSFGRRQDDLISSSVPSTTSTPTVTSATGLQKSLLSSTSTTAKSPTGSSSAGTQSSTSNRLWAEDSTEKEKDSAPTAVTIPVAPTVVNAAASTTTLTTTTAGTVSSTSEVRERRRSYLTPVRDEESESQRKARSRQARQSRRSTQGVTLTDLQEAEKTIGRSRSTRTREQENEEKEKEEKEKQDKEKQEEKKESETSREDEYKQKYSRSYDETYTRYRPVSTSSSTTPPSSSLSTVSSSLYASSQLSRPNSLVGITSAYSRGLTKDNEREGEKKEEEKEGEDKSQSKSIRERRRPREKRRSTGVSFWTQDSDENEQERQSDTEDGSNKKETQTDSVSRYDSSSTSSSDRYDSLLGRSGSYSYLEERKPYSSRLEKDDSADFKKLYEQILAENEKLKAQLHDTNMELTDLKLQLEKATQRQERFADRSLLEMEKRERRALERRISEMEEELKMLPDLKADNQRLKDENGALIRVISKLSK</sequence>
<dbReference type="RefSeq" id="XP_005068108.1">
    <property type="nucleotide sequence ID" value="XM_005068051.4"/>
</dbReference>
<dbReference type="GO" id="GO:0019208">
    <property type="term" value="F:phosphatase regulator activity"/>
    <property type="evidence" value="ECO:0007669"/>
    <property type="project" value="UniProtKB-UniRule"/>
</dbReference>
<dbReference type="GO" id="GO:0019901">
    <property type="term" value="F:protein kinase binding"/>
    <property type="evidence" value="ECO:0007669"/>
    <property type="project" value="InterPro"/>
</dbReference>
<dbReference type="STRING" id="10036.ENSMAUP00000025068"/>
<evidence type="ECO:0000313" key="13">
    <source>
        <dbReference type="RefSeq" id="XP_005068108.1"/>
    </source>
</evidence>
<dbReference type="AlphaFoldDB" id="A0A1U7Q8W0"/>
<dbReference type="CDD" id="cd21944">
    <property type="entry name" value="IPD_MYPT1"/>
    <property type="match status" value="1"/>
</dbReference>
<dbReference type="GO" id="GO:0030018">
    <property type="term" value="C:Z disc"/>
    <property type="evidence" value="ECO:0007669"/>
    <property type="project" value="TreeGrafter"/>
</dbReference>
<gene>
    <name evidence="13" type="primary">Ppp1r12a</name>
</gene>
<keyword evidence="3" id="KW-0677">Repeat</keyword>
<dbReference type="FunFam" id="1.25.40.20:FF:000876">
    <property type="entry name" value="Protein phosphatase 1 regulatory subunit 12A"/>
    <property type="match status" value="1"/>
</dbReference>
<dbReference type="PROSITE" id="PS50088">
    <property type="entry name" value="ANK_REPEAT"/>
    <property type="match status" value="4"/>
</dbReference>
<feature type="region of interest" description="Disordered" evidence="10">
    <location>
        <begin position="290"/>
        <end position="630"/>
    </location>
</feature>
<evidence type="ECO:0000256" key="6">
    <source>
        <dbReference type="ARBA" id="ARBA00063863"/>
    </source>
</evidence>
<feature type="compositionally biased region" description="Polar residues" evidence="10">
    <location>
        <begin position="302"/>
        <end position="316"/>
    </location>
</feature>
<dbReference type="InterPro" id="IPR036770">
    <property type="entry name" value="Ankyrin_rpt-contain_sf"/>
</dbReference>
<feature type="repeat" description="ANK" evidence="8">
    <location>
        <begin position="72"/>
        <end position="104"/>
    </location>
</feature>
<dbReference type="Gene3D" id="6.10.140.390">
    <property type="match status" value="1"/>
</dbReference>
<dbReference type="PIRSF" id="PIRSF038141">
    <property type="entry name" value="PP1_12ABC_vert"/>
    <property type="match status" value="1"/>
</dbReference>
<feature type="compositionally biased region" description="Basic and acidic residues" evidence="10">
    <location>
        <begin position="815"/>
        <end position="841"/>
    </location>
</feature>
<organism evidence="12 13">
    <name type="scientific">Mesocricetus auratus</name>
    <name type="common">Golden hamster</name>
    <dbReference type="NCBI Taxonomy" id="10036"/>
    <lineage>
        <taxon>Eukaryota</taxon>
        <taxon>Metazoa</taxon>
        <taxon>Chordata</taxon>
        <taxon>Craniata</taxon>
        <taxon>Vertebrata</taxon>
        <taxon>Euteleostomi</taxon>
        <taxon>Mammalia</taxon>
        <taxon>Eutheria</taxon>
        <taxon>Euarchontoglires</taxon>
        <taxon>Glires</taxon>
        <taxon>Rodentia</taxon>
        <taxon>Myomorpha</taxon>
        <taxon>Muroidea</taxon>
        <taxon>Cricetidae</taxon>
        <taxon>Cricetinae</taxon>
        <taxon>Mesocricetus</taxon>
    </lineage>
</organism>